<dbReference type="GO" id="GO:0000049">
    <property type="term" value="F:tRNA binding"/>
    <property type="evidence" value="ECO:0007669"/>
    <property type="project" value="UniProtKB-KW"/>
</dbReference>
<dbReference type="GO" id="GO:0005524">
    <property type="term" value="F:ATP binding"/>
    <property type="evidence" value="ECO:0007669"/>
    <property type="project" value="UniProtKB-KW"/>
</dbReference>
<dbReference type="Gene3D" id="3.30.980.10">
    <property type="entry name" value="Threonyl-trna Synthetase, Chain A, domain 2"/>
    <property type="match status" value="1"/>
</dbReference>
<keyword evidence="8" id="KW-0694">RNA-binding</keyword>
<evidence type="ECO:0000256" key="11">
    <source>
        <dbReference type="ARBA" id="ARBA00032577"/>
    </source>
</evidence>
<dbReference type="FunFam" id="3.10.310.40:FF:000001">
    <property type="entry name" value="Alanine--tRNA ligase"/>
    <property type="match status" value="1"/>
</dbReference>
<feature type="domain" description="Alanyl-transfer RNA synthetases family profile" evidence="13">
    <location>
        <begin position="13"/>
        <end position="97"/>
    </location>
</feature>
<dbReference type="AlphaFoldDB" id="X7ZK81"/>
<sequence>MPRCDKCWANAVQAGSLNRPGYLRFDFNWQGPLTEEQLGQVEEVTNQAVQADYEVHTFTEQLDKAKAMGALALFGERYPEIVRVVEIGGPFSLELCGAPMCTTRRRSAGHDSRRVVGRLRGAPGRGLRRAGILPPPGQGACADGRAGRDAEGAVGGGAGPGGQPRGKAQGRREGARTNAAGQRAGGRGQRRRRAERIGNVRVVAQRMSSEMTAADLRSLAGDIRGKLGNEAAVVALIAAGDGNTVPYAVATNTAAQDLGLRADDLIKPLSAAVDGRGGASPTSPRVRAKTRPASTRHSTRCVHR</sequence>
<keyword evidence="4" id="KW-0820">tRNA-binding</keyword>
<evidence type="ECO:0000256" key="7">
    <source>
        <dbReference type="ARBA" id="ARBA00022840"/>
    </source>
</evidence>
<keyword evidence="10 14" id="KW-0030">Aminoacyl-tRNA synthetase</keyword>
<dbReference type="SUPFAM" id="SSF55186">
    <property type="entry name" value="ThrRS/AlaRS common domain"/>
    <property type="match status" value="1"/>
</dbReference>
<proteinExistence type="inferred from homology"/>
<evidence type="ECO:0000256" key="6">
    <source>
        <dbReference type="ARBA" id="ARBA00022741"/>
    </source>
</evidence>
<accession>X7ZK81</accession>
<evidence type="ECO:0000313" key="14">
    <source>
        <dbReference type="EMBL" id="EUA19118.1"/>
    </source>
</evidence>
<feature type="region of interest" description="Disordered" evidence="12">
    <location>
        <begin position="273"/>
        <end position="304"/>
    </location>
</feature>
<dbReference type="EMBL" id="JAOB01000074">
    <property type="protein sequence ID" value="EUA19118.1"/>
    <property type="molecule type" value="Genomic_DNA"/>
</dbReference>
<dbReference type="EC" id="6.1.1.7" evidence="2"/>
<dbReference type="GO" id="GO:0002161">
    <property type="term" value="F:aminoacyl-tRNA deacylase activity"/>
    <property type="evidence" value="ECO:0007669"/>
    <property type="project" value="TreeGrafter"/>
</dbReference>
<feature type="region of interest" description="Disordered" evidence="12">
    <location>
        <begin position="126"/>
        <end position="194"/>
    </location>
</feature>
<name>X7ZK81_MYCXE</name>
<keyword evidence="5 14" id="KW-0436">Ligase</keyword>
<dbReference type="PROSITE" id="PS50860">
    <property type="entry name" value="AA_TRNA_LIGASE_II_ALA"/>
    <property type="match status" value="1"/>
</dbReference>
<dbReference type="InterPro" id="IPR050058">
    <property type="entry name" value="Ala-tRNA_ligase"/>
</dbReference>
<dbReference type="PANTHER" id="PTHR11777:SF9">
    <property type="entry name" value="ALANINE--TRNA LIGASE, CYTOPLASMIC"/>
    <property type="match status" value="1"/>
</dbReference>
<dbReference type="PATRIC" id="fig|1299334.3.peg.8037"/>
<comment type="similarity">
    <text evidence="1">Belongs to the class-II aminoacyl-tRNA synthetase family.</text>
</comment>
<dbReference type="PANTHER" id="PTHR11777">
    <property type="entry name" value="ALANYL-TRNA SYNTHETASE"/>
    <property type="match status" value="1"/>
</dbReference>
<keyword evidence="6" id="KW-0547">Nucleotide-binding</keyword>
<evidence type="ECO:0000256" key="4">
    <source>
        <dbReference type="ARBA" id="ARBA00022555"/>
    </source>
</evidence>
<dbReference type="InterPro" id="IPR018165">
    <property type="entry name" value="Ala-tRNA-synth_IIc_core"/>
</dbReference>
<protein>
    <recommendedName>
        <fullName evidence="3">Alanine--tRNA ligase</fullName>
        <ecNumber evidence="2">6.1.1.7</ecNumber>
    </recommendedName>
    <alternativeName>
        <fullName evidence="11">Alanyl-tRNA synthetase</fullName>
    </alternativeName>
</protein>
<comment type="caution">
    <text evidence="14">The sequence shown here is derived from an EMBL/GenBank/DDBJ whole genome shotgun (WGS) entry which is preliminary data.</text>
</comment>
<evidence type="ECO:0000259" key="13">
    <source>
        <dbReference type="PROSITE" id="PS50860"/>
    </source>
</evidence>
<dbReference type="GO" id="GO:0005829">
    <property type="term" value="C:cytosol"/>
    <property type="evidence" value="ECO:0007669"/>
    <property type="project" value="TreeGrafter"/>
</dbReference>
<gene>
    <name evidence="14" type="primary">alaS</name>
    <name evidence="14" type="ORF">I553_10210</name>
</gene>
<evidence type="ECO:0000256" key="2">
    <source>
        <dbReference type="ARBA" id="ARBA00013168"/>
    </source>
</evidence>
<feature type="compositionally biased region" description="Gly residues" evidence="12">
    <location>
        <begin position="153"/>
        <end position="164"/>
    </location>
</feature>
<evidence type="ECO:0000256" key="1">
    <source>
        <dbReference type="ARBA" id="ARBA00008226"/>
    </source>
</evidence>
<evidence type="ECO:0000256" key="5">
    <source>
        <dbReference type="ARBA" id="ARBA00022598"/>
    </source>
</evidence>
<evidence type="ECO:0000256" key="8">
    <source>
        <dbReference type="ARBA" id="ARBA00022884"/>
    </source>
</evidence>
<dbReference type="GO" id="GO:0004813">
    <property type="term" value="F:alanine-tRNA ligase activity"/>
    <property type="evidence" value="ECO:0007669"/>
    <property type="project" value="UniProtKB-EC"/>
</dbReference>
<reference evidence="14" key="1">
    <citation type="submission" date="2014-01" db="EMBL/GenBank/DDBJ databases">
        <authorList>
            <person name="Brown-Elliot B."/>
            <person name="Wallace R."/>
            <person name="Lenaerts A."/>
            <person name="Ordway D."/>
            <person name="DeGroote M.A."/>
            <person name="Parker T."/>
            <person name="Sizemore C."/>
            <person name="Tallon L.J."/>
            <person name="Sadzewicz L.K."/>
            <person name="Sengamalay N."/>
            <person name="Fraser C.M."/>
            <person name="Hine E."/>
            <person name="Shefchek K.A."/>
            <person name="Das S.P."/>
            <person name="Tettelin H."/>
        </authorList>
    </citation>
    <scope>NUCLEOTIDE SEQUENCE [LARGE SCALE GENOMIC DNA]</scope>
    <source>
        <strain evidence="14">4042</strain>
    </source>
</reference>
<dbReference type="Gene3D" id="3.10.310.40">
    <property type="match status" value="1"/>
</dbReference>
<organism evidence="14">
    <name type="scientific">Mycobacterium xenopi 4042</name>
    <dbReference type="NCBI Taxonomy" id="1299334"/>
    <lineage>
        <taxon>Bacteria</taxon>
        <taxon>Bacillati</taxon>
        <taxon>Actinomycetota</taxon>
        <taxon>Actinomycetes</taxon>
        <taxon>Mycobacteriales</taxon>
        <taxon>Mycobacteriaceae</taxon>
        <taxon>Mycobacterium</taxon>
    </lineage>
</organism>
<dbReference type="GO" id="GO:0006419">
    <property type="term" value="P:alanyl-tRNA aminoacylation"/>
    <property type="evidence" value="ECO:0007669"/>
    <property type="project" value="InterPro"/>
</dbReference>
<evidence type="ECO:0000256" key="12">
    <source>
        <dbReference type="SAM" id="MobiDB-lite"/>
    </source>
</evidence>
<keyword evidence="7" id="KW-0067">ATP-binding</keyword>
<evidence type="ECO:0000256" key="10">
    <source>
        <dbReference type="ARBA" id="ARBA00023146"/>
    </source>
</evidence>
<keyword evidence="9" id="KW-0648">Protein biosynthesis</keyword>
<evidence type="ECO:0000256" key="3">
    <source>
        <dbReference type="ARBA" id="ARBA00017959"/>
    </source>
</evidence>
<dbReference type="InterPro" id="IPR018163">
    <property type="entry name" value="Thr/Ala-tRNA-synth_IIc_edit"/>
</dbReference>
<evidence type="ECO:0000256" key="9">
    <source>
        <dbReference type="ARBA" id="ARBA00022917"/>
    </source>
</evidence>
<dbReference type="Gene3D" id="3.30.54.20">
    <property type="match status" value="1"/>
</dbReference>